<accession>A0A448ZVM5</accession>
<dbReference type="KEGG" id="mob:NCTC10112_00156"/>
<evidence type="ECO:0000313" key="1">
    <source>
        <dbReference type="EMBL" id="VEU55300.1"/>
    </source>
</evidence>
<dbReference type="OrthoDB" id="398237at2"/>
<evidence type="ECO:0000313" key="2">
    <source>
        <dbReference type="Proteomes" id="UP000290482"/>
    </source>
</evidence>
<dbReference type="EMBL" id="LR214940">
    <property type="protein sequence ID" value="VEU55300.1"/>
    <property type="molecule type" value="Genomic_DNA"/>
</dbReference>
<dbReference type="AlphaFoldDB" id="A0A448ZVM5"/>
<gene>
    <name evidence="1" type="ORF">NCTC10112_00156</name>
</gene>
<dbReference type="NCBIfam" id="NF045935">
    <property type="entry name" value="MSC_0621_epsi"/>
    <property type="match status" value="1"/>
</dbReference>
<dbReference type="RefSeq" id="WP_022936053.1">
    <property type="nucleotide sequence ID" value="NZ_LR214940.1"/>
</dbReference>
<keyword evidence="2" id="KW-1185">Reference proteome</keyword>
<organism evidence="1 2">
    <name type="scientific">Metamycoplasma orale</name>
    <name type="common">Mycoplasma orale</name>
    <dbReference type="NCBI Taxonomy" id="2121"/>
    <lineage>
        <taxon>Bacteria</taxon>
        <taxon>Bacillati</taxon>
        <taxon>Mycoplasmatota</taxon>
        <taxon>Mycoplasmoidales</taxon>
        <taxon>Metamycoplasmataceae</taxon>
        <taxon>Metamycoplasma</taxon>
    </lineage>
</organism>
<name>A0A448ZVM5_METOS</name>
<proteinExistence type="predicted"/>
<dbReference type="Proteomes" id="UP000290482">
    <property type="component" value="Chromosome"/>
</dbReference>
<sequence length="150" mass="17781">MKNEFYKLNIAFLNGTKYSSPKVKIFINVNEEDEFTELENNSICSFDHVLLKIKDIENNKDLFLFLKDANILIENQQINISSCSTKQFYISLLKKINFKKELSIIKKQINILELKKNFGLSIDEYIELENLKEKHYILNLREILNLIEEN</sequence>
<reference evidence="1 2" key="1">
    <citation type="submission" date="2019-01" db="EMBL/GenBank/DDBJ databases">
        <authorList>
            <consortium name="Pathogen Informatics"/>
        </authorList>
    </citation>
    <scope>NUCLEOTIDE SEQUENCE [LARGE SCALE GENOMIC DNA]</scope>
    <source>
        <strain evidence="1 2">NCTC10112</strain>
    </source>
</reference>
<protein>
    <submittedName>
        <fullName evidence="1">Uncharacterized protein</fullName>
    </submittedName>
</protein>